<evidence type="ECO:0000313" key="2">
    <source>
        <dbReference type="EMBL" id="CCJ30980.1"/>
    </source>
</evidence>
<gene>
    <name evidence="2" type="ORF">PNEJI1_000466</name>
</gene>
<organism evidence="3">
    <name type="scientific">Pneumocystis jirovecii</name>
    <name type="common">Human pneumocystis pneumonia agent</name>
    <dbReference type="NCBI Taxonomy" id="42068"/>
    <lineage>
        <taxon>Eukaryota</taxon>
        <taxon>Fungi</taxon>
        <taxon>Dikarya</taxon>
        <taxon>Ascomycota</taxon>
        <taxon>Taphrinomycotina</taxon>
        <taxon>Pneumocystomycetes</taxon>
        <taxon>Pneumocystaceae</taxon>
        <taxon>Pneumocystis</taxon>
    </lineage>
</organism>
<accession>L0PH61</accession>
<dbReference type="EMBL" id="CAKM01000273">
    <property type="protein sequence ID" value="CCJ30980.1"/>
    <property type="molecule type" value="Genomic_DNA"/>
</dbReference>
<feature type="non-terminal residue" evidence="2">
    <location>
        <position position="538"/>
    </location>
</feature>
<comment type="caution">
    <text evidence="2">The sequence shown here is derived from an EMBL/GenBank/DDBJ whole genome shotgun (WGS) entry which is preliminary data.</text>
</comment>
<sequence length="538" mass="63379">MREDQTFKPLKPGTIHDLPQCELNYVYVTQQILPRLKKGNEDPPEDIFDVIERGPFVITGFIHMNEETQSILKILNIKKINDSLVRFAHTSRKTVFIKLRNVYLYKIEQLPSNSLLIWVVGQRALYAIRNVSDEYKETFDIVIEKANLYLYLRSIRKSETEDCIFTFPEYLEQISHVLGEKELVVKNKMIKYSKFLFFMMLDDVLLNWQTSLFFKDLKQLCNDSFKIAELNKKKVEILRNEAVNTLKLTNSFTDESIINNKQKLDDSFQLQHDFFNVEFLFKKSQNRILTYPFPRANAEGRKLYNDLKKALMYIPFKPEDLDIETAAIFLGNDLNSVNDMREKIKDHAEGLIDFIKISKKWEKSILFKQLIDISKGIDICLKETDSMFFKNEDSQKLYEKKNKIYHNTESIKNIPNKRTILDLNNSSAELSINNNVTYKTDLTSKKEFLYKITDLQKLNNISTNFKKNTECLKETISHDSYKSPFNINTTFNNKRNKLNLNLLKKHADFPKNEKEAYNNNPKQNTMNEFLSNTNLKHE</sequence>
<reference evidence="2 3" key="1">
    <citation type="journal article" date="2012" name="MBio">
        <title>De novo assembly of the Pneumocystis jirovecii genome from a single bronchoalveolar lavage fluid specimen from a patient.</title>
        <authorList>
            <person name="Cisse O.H."/>
            <person name="Pagni M."/>
            <person name="Hauser P.M."/>
        </authorList>
    </citation>
    <scope>NUCLEOTIDE SEQUENCE [LARGE SCALE GENOMIC DNA]</scope>
    <source>
        <strain evidence="2 3">SE8</strain>
    </source>
</reference>
<dbReference type="VEuPathDB" id="FungiDB:PNEJI1_000466"/>
<dbReference type="Proteomes" id="UP000010422">
    <property type="component" value="Unassembled WGS sequence"/>
</dbReference>
<dbReference type="AlphaFoldDB" id="L0PH61"/>
<dbReference type="STRING" id="1209962.L0PH61"/>
<evidence type="ECO:0000256" key="1">
    <source>
        <dbReference type="SAM" id="MobiDB-lite"/>
    </source>
</evidence>
<feature type="compositionally biased region" description="Polar residues" evidence="1">
    <location>
        <begin position="517"/>
        <end position="538"/>
    </location>
</feature>
<feature type="region of interest" description="Disordered" evidence="1">
    <location>
        <begin position="513"/>
        <end position="538"/>
    </location>
</feature>
<protein>
    <submittedName>
        <fullName evidence="2">Uncharacterized protein</fullName>
    </submittedName>
</protein>
<dbReference type="InParanoid" id="L0PH61"/>
<proteinExistence type="predicted"/>
<name>L0PH61_PNEJI</name>
<evidence type="ECO:0000313" key="3">
    <source>
        <dbReference type="Proteomes" id="UP000010422"/>
    </source>
</evidence>